<name>A0A0G4HRX6_9ALVE</name>
<evidence type="ECO:0000256" key="2">
    <source>
        <dbReference type="SAM" id="Coils"/>
    </source>
</evidence>
<protein>
    <recommendedName>
        <fullName evidence="6">PspA/IM30 family protein</fullName>
    </recommendedName>
</protein>
<evidence type="ECO:0000256" key="3">
    <source>
        <dbReference type="SAM" id="MobiDB-lite"/>
    </source>
</evidence>
<evidence type="ECO:0000256" key="1">
    <source>
        <dbReference type="ARBA" id="ARBA00043985"/>
    </source>
</evidence>
<gene>
    <name evidence="5" type="ORF">Cvel_8156</name>
</gene>
<organism evidence="5">
    <name type="scientific">Chromera velia CCMP2878</name>
    <dbReference type="NCBI Taxonomy" id="1169474"/>
    <lineage>
        <taxon>Eukaryota</taxon>
        <taxon>Sar</taxon>
        <taxon>Alveolata</taxon>
        <taxon>Colpodellida</taxon>
        <taxon>Chromeraceae</taxon>
        <taxon>Chromera</taxon>
    </lineage>
</organism>
<dbReference type="Pfam" id="PF04012">
    <property type="entry name" value="PspA_IM30"/>
    <property type="match status" value="1"/>
</dbReference>
<feature type="signal peptide" evidence="4">
    <location>
        <begin position="1"/>
        <end position="17"/>
    </location>
</feature>
<dbReference type="EMBL" id="CDMZ01003627">
    <property type="protein sequence ID" value="CEM47053.1"/>
    <property type="molecule type" value="Genomic_DNA"/>
</dbReference>
<feature type="compositionally biased region" description="Low complexity" evidence="3">
    <location>
        <begin position="22"/>
        <end position="40"/>
    </location>
</feature>
<comment type="similarity">
    <text evidence="1">Belongs to the PspA/Vipp/IM30 family.</text>
</comment>
<keyword evidence="2" id="KW-0175">Coiled coil</keyword>
<evidence type="ECO:0000313" key="5">
    <source>
        <dbReference type="EMBL" id="CEM47053.1"/>
    </source>
</evidence>
<reference evidence="5" key="1">
    <citation type="submission" date="2014-11" db="EMBL/GenBank/DDBJ databases">
        <authorList>
            <person name="Otto D Thomas"/>
            <person name="Naeem Raeece"/>
        </authorList>
    </citation>
    <scope>NUCLEOTIDE SEQUENCE</scope>
</reference>
<dbReference type="PANTHER" id="PTHR31088:SF6">
    <property type="entry name" value="PHAGE SHOCK PROTEIN A"/>
    <property type="match status" value="1"/>
</dbReference>
<accession>A0A0G4HRX6</accession>
<evidence type="ECO:0008006" key="6">
    <source>
        <dbReference type="Google" id="ProtNLM"/>
    </source>
</evidence>
<dbReference type="VEuPathDB" id="CryptoDB:Cvel_8156"/>
<proteinExistence type="inferred from homology"/>
<evidence type="ECO:0000256" key="4">
    <source>
        <dbReference type="SAM" id="SignalP"/>
    </source>
</evidence>
<feature type="chain" id="PRO_5005192137" description="PspA/IM30 family protein" evidence="4">
    <location>
        <begin position="18"/>
        <end position="318"/>
    </location>
</feature>
<dbReference type="AlphaFoldDB" id="A0A0G4HRX6"/>
<dbReference type="PANTHER" id="PTHR31088">
    <property type="entry name" value="MEMBRANE-ASSOCIATED PROTEIN VIPP1, CHLOROPLASTIC"/>
    <property type="match status" value="1"/>
</dbReference>
<feature type="coiled-coil region" evidence="2">
    <location>
        <begin position="115"/>
        <end position="252"/>
    </location>
</feature>
<dbReference type="InterPro" id="IPR007157">
    <property type="entry name" value="PspA_VIPP1"/>
</dbReference>
<keyword evidence="4" id="KW-0732">Signal</keyword>
<sequence>MRVFAALSLVCVGGASAFVAPNAASSSSSSSRSASSRESSFLLRRPQRREAVAEEFTVLASENMFSRFARVVKSNVDSVLKGMEDPEKQIETIVGEMNNDLLKVRQNYAEIAASQKRVERNRDAAADQAKEWQRRAALAIQNSDEDLAREALARKQSLMNQVKTFEEEMRVQGDALGTLLKNMKVLEQKIGEAKRQKDQLIARARTAKTQQQVQDMLSGINSGVGKTSMDAFERMRQKVEELETKAEVSREMNNGPGLLEDRFAALESESDVEVELRQLKGQVAKQPAGERRYTVEFVDPAVEEELIALKRAASNKSA</sequence>
<feature type="region of interest" description="Disordered" evidence="3">
    <location>
        <begin position="22"/>
        <end position="41"/>
    </location>
</feature>
<dbReference type="PhylomeDB" id="A0A0G4HRX6"/>